<keyword evidence="2" id="KW-1185">Reference proteome</keyword>
<dbReference type="Proteomes" id="UP000831701">
    <property type="component" value="Chromosome 22"/>
</dbReference>
<dbReference type="EMBL" id="CM041552">
    <property type="protein sequence ID" value="KAI3354138.1"/>
    <property type="molecule type" value="Genomic_DNA"/>
</dbReference>
<gene>
    <name evidence="1" type="ORF">L3Q82_018683</name>
</gene>
<comment type="caution">
    <text evidence="1">The sequence shown here is derived from an EMBL/GenBank/DDBJ whole genome shotgun (WGS) entry which is preliminary data.</text>
</comment>
<accession>A0ACB8VEY5</accession>
<organism evidence="1 2">
    <name type="scientific">Scortum barcoo</name>
    <name type="common">barcoo grunter</name>
    <dbReference type="NCBI Taxonomy" id="214431"/>
    <lineage>
        <taxon>Eukaryota</taxon>
        <taxon>Metazoa</taxon>
        <taxon>Chordata</taxon>
        <taxon>Craniata</taxon>
        <taxon>Vertebrata</taxon>
        <taxon>Euteleostomi</taxon>
        <taxon>Actinopterygii</taxon>
        <taxon>Neopterygii</taxon>
        <taxon>Teleostei</taxon>
        <taxon>Neoteleostei</taxon>
        <taxon>Acanthomorphata</taxon>
        <taxon>Eupercaria</taxon>
        <taxon>Centrarchiformes</taxon>
        <taxon>Terapontoidei</taxon>
        <taxon>Terapontidae</taxon>
        <taxon>Scortum</taxon>
    </lineage>
</organism>
<sequence>MSLRRALHFVFKVGDRRKTATFYRDVLGMKILRHEEFEEGCKATCNGPYDGKWSKTMVGFGPEDDHFVAELTYNYGVGEYQLGNDFLGLTLQSSLAVSNAKRLGWPLTEVGNALYLTHAPEGYPFYLVDKEQPPSDPVQKVCLGVSDLQRSTHYWTTLLGMKVMEKNEEKKTVLMGFADTQCKLELHDIGGAVDHGTAFGRIAFSCPREQLPNLEALMKKENQKILTPLVSLDTPGKATVEVVILADPDSHEICFVGDEAFRQLSMVDPKGNELLDKQFVWRRSSSSPTVELRRADFQQLAAWRQCTLSGQSLLLHDAALCGAGLRKETPNTLKMSGWLVCTLAVRFFQTALNAELKIKSVGLFSVQGVSIQFHPQHTLEIDRIWISSKLLNQDLPRYLALCVGDTRVRFDLQAPLQPLAVKSHGKKPGRFSVNPTMLRFLSQLLSFHVSSINVMVLNLALSESLWHMTITGITLLLDQQSKRLAWDFSVGQLSSKVLKSSQLDICLAEVALSLLLSGDVSLPEMKPGCLSLSVRTLIAELHEGLFLSQILLPPSPKKSISNASDEQTQECENTTFIQTETVERFHQLIPSKVNVEFDNTNVTLSMHSQKRHLNWTLKSLKVCYGHDDEQLPLKSFTPELSFPQSSLELLLEDGLLLSQSRQRILCVNSLKTTLQVTSIDISGSFTVNTCIIHYRHQEFSHWLNLFPWEQLIHRKAAHRKRQVSKGKLKLLPLDYLPTLLFLRRLPHLDAPVMITSSVSNVNVSVQLGDTTPFALGFLSASAELRHLLDIKVDTESPESQNVHQRASLSLDNFWWRVGQGSHIQQAPHPPGKHVWGEALILDSLSLQGSFNRPHMESSSQCPSLSVESSLKGLQVELSETCALCLSRLLSLICVPHDAGPQPSDVALASPSSDDTVQHIVSSQQHLLFKLDCCLEDVNVFTLSNVAGAVSLRMDTVRVLSSAESSTVSLQGVSLSAIKTLTENMESCCPASQTPNPVLKLTEIAFCYHITTYTLQIECEEELTVDWTPPDHMVLYQHLTEAQVCWRMLCGEKGEDGLAKPQESEIISGHSRGLFVRVELGCTHLTAHVSEQNYILLQTKALSVSKHAGSMHIRSPSMIFNFDGNNIVTFKGLDVETHAELTEMQLHRDTFPFLTTPHNRVWVLTCPSLAVEFPYQYNFSNTFDMAISVQKWLKTLHRSANQTTSTQILPPDLVFKISQFSFVFLDDIFEIKLRDNYELMKDESKESAKRLQLLDKKVADLRKQHGELLPARKIEELYSSLEKKHIEIYIQRSRRLYANTPMRKSLLTWTVSDLELVALADESLHGPEKVREQLRDIDGISPFPRDGLPLVVQWCRAVKFKLAAFLVRIRDYPRYLFEIRDWELSGRLIGTEQDGQARARRKETVPLAPPWGDVTVHRNMPPLKFYYDFKSNISLYTIVWGPCWDPAWTLIGQSVDLLTKPTVDPSPPLAWWDKSRLLMHGRWVMDIDQANLHQLATEDPYNTTENLHWEWNKLNFDWNPGQFVFKGDLDVNVRTASKYDDICFLQLPNLCMTLDLQWLCHGNPHDHHAVMLCCAENVADVTSGQPHDSYRAFRSENLNLSITMDLNQHCGTEPPQPRILLYSSTLRWMQNFWATWTGVSRPICRGKLFHCLRPVRKKLGQHYKQMSYTAAFPQLQVHYWASFAQQRGIQVECNKGHIFTRGAQRLIPQAGTVMRRLISEWNVTQMVSELSQVTVHLMASTWDETADHQINAQVKKTHLLSLSSLSYQRQSNRMEEEVNQTDETNASYTHKLRLVDLRASWTTTNRNIAFGLYDGYKKASVLKRNLSTEALKGLRIDTQLQTKKLKRSPSNYSPTTAPTIPVVHTVNRAEKRTSMLQKLIEETDKFVVFSEEDSGVSDQLCGIAACQTDDVFNRNWFIELVNCQMMLRGTETAGCVLVSAAKAQLLQCEHHPAWYSDTLKQKTTWTCLLDGMQYFATMEPNPSEQEDRQLWLEVKNIEEHRQRNLDSVLELMESGQAVGGMVSTTTDWNLPAQVNESQQVQRIISRCSCRMHYISYSHDINPELATQIKPPELRNNHEKEDLLKKQAGAVDTFTLIHHDLEISTNPVQYAMILDIVNNLLLHVEPRRKEHSEKKQRVRFQLEISSNPEEQRSSILHLQEAVRQHLAQIRRLEKQIYSNIRAQSEELSGDELMEINTRLQNQLNQEKNDMQMKSEELNILIRCFKDFQLQRANKLELRKPPEDVSVVRRTEIYFAQARWCLTEEDGQLGIAELELQRFMYSKLNKSDDTAEHLLELGWFTMNNLLPNAAYKVVLRPQSNCQSGRQFALRIFSKVRPPVGGISIKEHFEVNVVPLTIQLMYQFFKRMMGFFFPGRNVEEEEVTDEEDKFRLVTTGIPVKARQSSEDTMGAMGPSKGVAQGLNRTAGVRRSFRKAPEHPVDDIDKMKERAAMNNSFIYIKIPQVPLCVSYKGEKSSVDWKDLNLVLPCLEYHNNTWTWLDFAMAVKRDSRKALTCSSTATYKCLISFTITKNDLGQKQRKFALALKSSEFLNFLLLTAQMIKEKLRLKPASGSDLRAKTSEGKSDNSLQQQEEDEKARLLIGLSTADKSSSKKSIFTTKTHEHVDRRRRRRREGELSPSVAVIHLCVRHIGSFMGSDISRNSKREGPAAPRRHSHGFLSNMGVAITHRFGHSAVFSRPAGPDVVPPRASLSPEDGAETATETSPPAVISAFLPEFPQRRVPERDRFQILGFIAKGSYGPILKVRDISKDKTYAFKVLPKSEILKHGALQQSKEEVIIQRQLKHPFIHNLQDCWQTQHHLFIMCDYCGAGDLYTCWLLKGQFGEDEVRLFAAELGSALGFLHDLGIVHRDIKMENVLLSDQGHLRLSDFGLSRRLKRGGRAFTICGTIQYMAPEVLRGGPYGHGADWWSLGIMLFSLLTGEFPVPAEPDHSSMLNKVRDFPYILPKTFSSALILLLTELLSKDPANRLRNLECFQMQAFFRGTSFDSLILQKTPVEVILELRAHPDWAAKAMRGLSLDYFDDFDCDQVLHSPTAPAELSPALASVDVSPATEQTCSMAKRLAQVGVENTEENRRQYRQILFSADDRINSCIGGVIFFHETLYQHSDNGVPFVKMIRDRGILIGIKVDKGVVPLAGTSGETTTQGLDGLSERCAQYKKDGAIFAKWRCVLKISDTNPSKLAINENANVLARYSSICQQHGIVPIIEPEILPDGDHDLKRSQYITEKVLAAVYKAMSDHHVYLEGTLLKPNMVTAGHSCPTKYSPEEVAMATITTLRRTVPPAVPGVAFLSGGQSEEEASVHLNAINNCPLAKPWVLTFSFGRALQASALRAWRGHKENEKAATEQFIKRAEANSLACQGKYTGGDNYGESHLVADYFLVRMYTVRLPRFRHS</sequence>
<evidence type="ECO:0000313" key="1">
    <source>
        <dbReference type="EMBL" id="KAI3354138.1"/>
    </source>
</evidence>
<proteinExistence type="predicted"/>
<evidence type="ECO:0000313" key="2">
    <source>
        <dbReference type="Proteomes" id="UP000831701"/>
    </source>
</evidence>
<protein>
    <submittedName>
        <fullName evidence="1">Uncharacterized protein</fullName>
    </submittedName>
</protein>
<name>A0ACB8VEY5_9TELE</name>
<reference evidence="1" key="1">
    <citation type="submission" date="2022-04" db="EMBL/GenBank/DDBJ databases">
        <title>Jade perch genome.</title>
        <authorList>
            <person name="Chao B."/>
        </authorList>
    </citation>
    <scope>NUCLEOTIDE SEQUENCE</scope>
    <source>
        <strain evidence="1">CB-2022</strain>
    </source>
</reference>